<keyword evidence="3" id="KW-1185">Reference proteome</keyword>
<sequence length="331" mass="36351">MDNPNTGPIFLSTFGPFLNPVQLLRVSQFLFLPPVNSSPSHFPAKFSFECTGRGRSSNDRRSYPSANNAISDTDHSDFNRVENPRNQGCGRGDSQADSVDYHKGLNALQEQYNQILQMLGQSNRQNTTERDSNSHSSANLAQENYPSSGNVTALSASIAHTGWIIDSGATNHMTPHSQLLINKHPLPSDAPRSVQLPNGDSTLITHTASTQAYSHLVHDGLSSSQTVLWHQRLGHTSSNVLAKTLNLPVTQCSDEPTPTTVVNTELVPAQDTSSIRRSQRSTKAPLWLQDYVASTQLQSNKPLYSIDKYIGYDNLSSSYRAFLTSFGTEMT</sequence>
<evidence type="ECO:0000256" key="1">
    <source>
        <dbReference type="SAM" id="MobiDB-lite"/>
    </source>
</evidence>
<dbReference type="InParanoid" id="A0A3Q7G0Z5"/>
<dbReference type="Proteomes" id="UP000004994">
    <property type="component" value="Chromosome 4"/>
</dbReference>
<feature type="compositionally biased region" description="Basic and acidic residues" evidence="1">
    <location>
        <begin position="72"/>
        <end position="83"/>
    </location>
</feature>
<dbReference type="Gramene" id="Solyc04g012125.1.1">
    <property type="protein sequence ID" value="Solyc04g012125.1.1"/>
    <property type="gene ID" value="Solyc04g012125.1"/>
</dbReference>
<feature type="region of interest" description="Disordered" evidence="1">
    <location>
        <begin position="123"/>
        <end position="148"/>
    </location>
</feature>
<feature type="compositionally biased region" description="Polar residues" evidence="1">
    <location>
        <begin position="134"/>
        <end position="148"/>
    </location>
</feature>
<reference evidence="2" key="2">
    <citation type="submission" date="2019-01" db="UniProtKB">
        <authorList>
            <consortium name="EnsemblPlants"/>
        </authorList>
    </citation>
    <scope>IDENTIFICATION</scope>
    <source>
        <strain evidence="2">cv. Heinz 1706</strain>
    </source>
</reference>
<accession>A0A3Q7G0Z5</accession>
<protein>
    <recommendedName>
        <fullName evidence="4">GAG-pre-integrase domain-containing protein</fullName>
    </recommendedName>
</protein>
<evidence type="ECO:0000313" key="2">
    <source>
        <dbReference type="EnsemblPlants" id="Solyc04g012125.1.1"/>
    </source>
</evidence>
<reference evidence="2" key="1">
    <citation type="journal article" date="2012" name="Nature">
        <title>The tomato genome sequence provides insights into fleshy fruit evolution.</title>
        <authorList>
            <consortium name="Tomato Genome Consortium"/>
        </authorList>
    </citation>
    <scope>NUCLEOTIDE SEQUENCE [LARGE SCALE GENOMIC DNA]</scope>
    <source>
        <strain evidence="2">cv. Heinz 1706</strain>
    </source>
</reference>
<feature type="region of interest" description="Disordered" evidence="1">
    <location>
        <begin position="53"/>
        <end position="98"/>
    </location>
</feature>
<organism evidence="2">
    <name type="scientific">Solanum lycopersicum</name>
    <name type="common">Tomato</name>
    <name type="synonym">Lycopersicon esculentum</name>
    <dbReference type="NCBI Taxonomy" id="4081"/>
    <lineage>
        <taxon>Eukaryota</taxon>
        <taxon>Viridiplantae</taxon>
        <taxon>Streptophyta</taxon>
        <taxon>Embryophyta</taxon>
        <taxon>Tracheophyta</taxon>
        <taxon>Spermatophyta</taxon>
        <taxon>Magnoliopsida</taxon>
        <taxon>eudicotyledons</taxon>
        <taxon>Gunneridae</taxon>
        <taxon>Pentapetalae</taxon>
        <taxon>asterids</taxon>
        <taxon>lamiids</taxon>
        <taxon>Solanales</taxon>
        <taxon>Solanaceae</taxon>
        <taxon>Solanoideae</taxon>
        <taxon>Solaneae</taxon>
        <taxon>Solanum</taxon>
        <taxon>Solanum subgen. Lycopersicon</taxon>
    </lineage>
</organism>
<dbReference type="AlphaFoldDB" id="A0A3Q7G0Z5"/>
<proteinExistence type="predicted"/>
<evidence type="ECO:0000313" key="3">
    <source>
        <dbReference type="Proteomes" id="UP000004994"/>
    </source>
</evidence>
<name>A0A3Q7G0Z5_SOLLC</name>
<dbReference type="EnsemblPlants" id="Solyc04g012125.1.1">
    <property type="protein sequence ID" value="Solyc04g012125.1.1"/>
    <property type="gene ID" value="Solyc04g012125.1"/>
</dbReference>
<evidence type="ECO:0008006" key="4">
    <source>
        <dbReference type="Google" id="ProtNLM"/>
    </source>
</evidence>